<protein>
    <submittedName>
        <fullName evidence="2">Uncharacterized protein</fullName>
    </submittedName>
</protein>
<comment type="caution">
    <text evidence="2">The sequence shown here is derived from an EMBL/GenBank/DDBJ whole genome shotgun (WGS) entry which is preliminary data.</text>
</comment>
<evidence type="ECO:0000313" key="3">
    <source>
        <dbReference type="Proteomes" id="UP000018888"/>
    </source>
</evidence>
<feature type="transmembrane region" description="Helical" evidence="1">
    <location>
        <begin position="20"/>
        <end position="40"/>
    </location>
</feature>
<keyword evidence="1" id="KW-0472">Membrane</keyword>
<organism evidence="2 3">
    <name type="scientific">Rhizophagus irregularis (strain DAOM 181602 / DAOM 197198 / MUCL 43194)</name>
    <name type="common">Arbuscular mycorrhizal fungus</name>
    <name type="synonym">Glomus intraradices</name>
    <dbReference type="NCBI Taxonomy" id="747089"/>
    <lineage>
        <taxon>Eukaryota</taxon>
        <taxon>Fungi</taxon>
        <taxon>Fungi incertae sedis</taxon>
        <taxon>Mucoromycota</taxon>
        <taxon>Glomeromycotina</taxon>
        <taxon>Glomeromycetes</taxon>
        <taxon>Glomerales</taxon>
        <taxon>Glomeraceae</taxon>
        <taxon>Rhizophagus</taxon>
    </lineage>
</organism>
<keyword evidence="1" id="KW-0812">Transmembrane</keyword>
<reference evidence="2 3" key="1">
    <citation type="journal article" date="2013" name="Proc. Natl. Acad. Sci. U.S.A.">
        <title>Genome of an arbuscular mycorrhizal fungus provides insight into the oldest plant symbiosis.</title>
        <authorList>
            <person name="Tisserant E."/>
            <person name="Malbreil M."/>
            <person name="Kuo A."/>
            <person name="Kohler A."/>
            <person name="Symeonidi A."/>
            <person name="Balestrini R."/>
            <person name="Charron P."/>
            <person name="Duensing N."/>
            <person name="Frei Dit Frey N."/>
            <person name="Gianinazzi-Pearson V."/>
            <person name="Gilbert L.B."/>
            <person name="Handa Y."/>
            <person name="Herr J.R."/>
            <person name="Hijri M."/>
            <person name="Koul R."/>
            <person name="Kawaguchi M."/>
            <person name="Krajinski F."/>
            <person name="Lammers P.J."/>
            <person name="Masclaux F.G."/>
            <person name="Murat C."/>
            <person name="Morin E."/>
            <person name="Ndikumana S."/>
            <person name="Pagni M."/>
            <person name="Petitpierre D."/>
            <person name="Requena N."/>
            <person name="Rosikiewicz P."/>
            <person name="Riley R."/>
            <person name="Saito K."/>
            <person name="San Clemente H."/>
            <person name="Shapiro H."/>
            <person name="van Tuinen D."/>
            <person name="Becard G."/>
            <person name="Bonfante P."/>
            <person name="Paszkowski U."/>
            <person name="Shachar-Hill Y.Y."/>
            <person name="Tuskan G.A."/>
            <person name="Young P.W."/>
            <person name="Sanders I.R."/>
            <person name="Henrissat B."/>
            <person name="Rensing S.A."/>
            <person name="Grigoriev I.V."/>
            <person name="Corradi N."/>
            <person name="Roux C."/>
            <person name="Martin F."/>
        </authorList>
    </citation>
    <scope>NUCLEOTIDE SEQUENCE [LARGE SCALE GENOMIC DNA]</scope>
    <source>
        <strain evidence="2 3">DAOM 197198</strain>
    </source>
</reference>
<evidence type="ECO:0000313" key="2">
    <source>
        <dbReference type="EMBL" id="POG64879.1"/>
    </source>
</evidence>
<accession>A0A2P4PHK8</accession>
<reference evidence="2 3" key="2">
    <citation type="journal article" date="2018" name="New Phytol.">
        <title>High intraspecific genome diversity in the model arbuscular mycorrhizal symbiont Rhizophagus irregularis.</title>
        <authorList>
            <person name="Chen E.C.H."/>
            <person name="Morin E."/>
            <person name="Beaudet D."/>
            <person name="Noel J."/>
            <person name="Yildirir G."/>
            <person name="Ndikumana S."/>
            <person name="Charron P."/>
            <person name="St-Onge C."/>
            <person name="Giorgi J."/>
            <person name="Kruger M."/>
            <person name="Marton T."/>
            <person name="Ropars J."/>
            <person name="Grigoriev I.V."/>
            <person name="Hainaut M."/>
            <person name="Henrissat B."/>
            <person name="Roux C."/>
            <person name="Martin F."/>
            <person name="Corradi N."/>
        </authorList>
    </citation>
    <scope>NUCLEOTIDE SEQUENCE [LARGE SCALE GENOMIC DNA]</scope>
    <source>
        <strain evidence="2 3">DAOM 197198</strain>
    </source>
</reference>
<keyword evidence="3" id="KW-1185">Reference proteome</keyword>
<dbReference type="Proteomes" id="UP000018888">
    <property type="component" value="Unassembled WGS sequence"/>
</dbReference>
<keyword evidence="1" id="KW-1133">Transmembrane helix</keyword>
<sequence length="59" mass="7389">RLNFSMKLKNSNRLPRVFTFYYSFILSLYFTVQLYLYTTFFNHTQDKKRKIFITLRVKH</sequence>
<feature type="non-terminal residue" evidence="2">
    <location>
        <position position="1"/>
    </location>
</feature>
<name>A0A2P4PHK8_RHIID</name>
<proteinExistence type="predicted"/>
<dbReference type="EMBL" id="AUPC02000229">
    <property type="protein sequence ID" value="POG64879.1"/>
    <property type="molecule type" value="Genomic_DNA"/>
</dbReference>
<gene>
    <name evidence="2" type="ORF">GLOIN_2v1671665</name>
</gene>
<dbReference type="AlphaFoldDB" id="A0A2P4PHK8"/>
<evidence type="ECO:0000256" key="1">
    <source>
        <dbReference type="SAM" id="Phobius"/>
    </source>
</evidence>